<keyword evidence="1" id="KW-1185">Reference proteome</keyword>
<proteinExistence type="predicted"/>
<accession>A0A0K0FS54</accession>
<evidence type="ECO:0000313" key="1">
    <source>
        <dbReference type="Proteomes" id="UP000035680"/>
    </source>
</evidence>
<organism evidence="1 2">
    <name type="scientific">Strongyloides venezuelensis</name>
    <name type="common">Threadworm</name>
    <dbReference type="NCBI Taxonomy" id="75913"/>
    <lineage>
        <taxon>Eukaryota</taxon>
        <taxon>Metazoa</taxon>
        <taxon>Ecdysozoa</taxon>
        <taxon>Nematoda</taxon>
        <taxon>Chromadorea</taxon>
        <taxon>Rhabditida</taxon>
        <taxon>Tylenchina</taxon>
        <taxon>Panagrolaimomorpha</taxon>
        <taxon>Strongyloidoidea</taxon>
        <taxon>Strongyloididae</taxon>
        <taxon>Strongyloides</taxon>
    </lineage>
</organism>
<sequence>MDSFELEIPSKCSAYFNYSWHMEVKYIVRYIRNKQKCISDSKILLVTKSYVIIMGEPGISEENILLNYGNDPYTNHNNIKNVFQKRSIFTNLKEIYTFQRKKKITGLTMN</sequence>
<dbReference type="WBParaSite" id="SVE_1311400.1">
    <property type="protein sequence ID" value="SVE_1311400.1"/>
    <property type="gene ID" value="SVE_1311400"/>
</dbReference>
<protein>
    <submittedName>
        <fullName evidence="2">Uncharacterized protein</fullName>
    </submittedName>
</protein>
<dbReference type="AlphaFoldDB" id="A0A0K0FS54"/>
<name>A0A0K0FS54_STRVS</name>
<evidence type="ECO:0000313" key="2">
    <source>
        <dbReference type="WBParaSite" id="SVE_1311400.1"/>
    </source>
</evidence>
<dbReference type="Proteomes" id="UP000035680">
    <property type="component" value="Unassembled WGS sequence"/>
</dbReference>
<reference evidence="1" key="1">
    <citation type="submission" date="2014-07" db="EMBL/GenBank/DDBJ databases">
        <authorList>
            <person name="Martin A.A"/>
            <person name="De Silva N."/>
        </authorList>
    </citation>
    <scope>NUCLEOTIDE SEQUENCE</scope>
</reference>
<reference evidence="2" key="2">
    <citation type="submission" date="2015-08" db="UniProtKB">
        <authorList>
            <consortium name="WormBaseParasite"/>
        </authorList>
    </citation>
    <scope>IDENTIFICATION</scope>
</reference>